<evidence type="ECO:0000256" key="1">
    <source>
        <dbReference type="SAM" id="MobiDB-lite"/>
    </source>
</evidence>
<protein>
    <submittedName>
        <fullName evidence="3">Uncharacterized protein</fullName>
    </submittedName>
</protein>
<keyword evidence="2" id="KW-0472">Membrane</keyword>
<reference evidence="3" key="1">
    <citation type="journal article" date="2019" name="MBio">
        <title>Virus Genomes from Deep Sea Sediments Expand the Ocean Megavirome and Support Independent Origins of Viral Gigantism.</title>
        <authorList>
            <person name="Backstrom D."/>
            <person name="Yutin N."/>
            <person name="Jorgensen S.L."/>
            <person name="Dharamshi J."/>
            <person name="Homa F."/>
            <person name="Zaremba-Niedwiedzka K."/>
            <person name="Spang A."/>
            <person name="Wolf Y.I."/>
            <person name="Koonin E.V."/>
            <person name="Ettema T.J."/>
        </authorList>
    </citation>
    <scope>NUCLEOTIDE SEQUENCE</scope>
</reference>
<organism evidence="3">
    <name type="scientific">Mimivirus LCMiAC02</name>
    <dbReference type="NCBI Taxonomy" id="2506609"/>
    <lineage>
        <taxon>Viruses</taxon>
        <taxon>Varidnaviria</taxon>
        <taxon>Bamfordvirae</taxon>
        <taxon>Nucleocytoviricota</taxon>
        <taxon>Megaviricetes</taxon>
        <taxon>Imitervirales</taxon>
        <taxon>Mimiviridae</taxon>
        <taxon>Klosneuvirinae</taxon>
    </lineage>
</organism>
<proteinExistence type="predicted"/>
<dbReference type="EMBL" id="MK500414">
    <property type="protein sequence ID" value="QBK89325.1"/>
    <property type="molecule type" value="Genomic_DNA"/>
</dbReference>
<evidence type="ECO:0000256" key="2">
    <source>
        <dbReference type="SAM" id="Phobius"/>
    </source>
</evidence>
<name>A0A4D5XEZ9_9VIRU</name>
<feature type="region of interest" description="Disordered" evidence="1">
    <location>
        <begin position="281"/>
        <end position="399"/>
    </location>
</feature>
<keyword evidence="2" id="KW-0812">Transmembrane</keyword>
<feature type="compositionally biased region" description="Low complexity" evidence="1">
    <location>
        <begin position="281"/>
        <end position="290"/>
    </location>
</feature>
<feature type="region of interest" description="Disordered" evidence="1">
    <location>
        <begin position="99"/>
        <end position="120"/>
    </location>
</feature>
<feature type="transmembrane region" description="Helical" evidence="2">
    <location>
        <begin position="6"/>
        <end position="23"/>
    </location>
</feature>
<feature type="region of interest" description="Disordered" evidence="1">
    <location>
        <begin position="135"/>
        <end position="154"/>
    </location>
</feature>
<gene>
    <name evidence="3" type="ORF">LCMiAC02_04200</name>
</gene>
<feature type="compositionally biased region" description="Acidic residues" evidence="1">
    <location>
        <begin position="363"/>
        <end position="394"/>
    </location>
</feature>
<sequence>MDYKLLFIILAVLFLLILVYWEIRTLKDNYKLETQRTIIGIDKNNNNMMIRLQHNMAECVKDVKHISNNTLQQLKKITFINNQPIKKIANHYTEIDDSEGGIENSSKYDRQNIPDMLSSNMEYSSKNKEIYYMSTDRDSYEDNEKESNEYEDEIDNRENEHNDVVDNKNKMHNGGKEYYDDVVIIANNLVKQFSAHACTVVEKKQIDNGENEIYETITDDCIPLWKSPKVMISTTDGDVINQAVECPTFFNGTEFDKKRQQIINNVNKVDEVTKVNDVNKVNDDNINNTIDKTKDNYKNNSDLDSNDSSNDNDNSDDKNSDDDNRNSDDDINGDDNRNSDDDKNSDDDRNSDDDKNSDKNSDDNLDSDDSDSDDSDSDDSDSDDSDSDDSDSDDDKLLPIKEYTLNKLKNMAKLHKITLSYLKDGKRKHYKKQELYNILKDKL</sequence>
<evidence type="ECO:0000313" key="3">
    <source>
        <dbReference type="EMBL" id="QBK89325.1"/>
    </source>
</evidence>
<feature type="compositionally biased region" description="Basic and acidic residues" evidence="1">
    <location>
        <begin position="135"/>
        <end position="148"/>
    </location>
</feature>
<accession>A0A4D5XEZ9</accession>
<feature type="compositionally biased region" description="Low complexity" evidence="1">
    <location>
        <begin position="298"/>
        <end position="312"/>
    </location>
</feature>
<keyword evidence="2" id="KW-1133">Transmembrane helix</keyword>
<feature type="compositionally biased region" description="Basic and acidic residues" evidence="1">
    <location>
        <begin position="315"/>
        <end position="362"/>
    </location>
</feature>